<dbReference type="AlphaFoldDB" id="A0A9W6PR95"/>
<dbReference type="Gene3D" id="3.20.20.370">
    <property type="entry name" value="Glycoside hydrolase/deacetylase"/>
    <property type="match status" value="1"/>
</dbReference>
<reference evidence="3" key="1">
    <citation type="submission" date="2023-02" db="EMBL/GenBank/DDBJ databases">
        <title>Actinomadura rubrobrunea NBRC 14622.</title>
        <authorList>
            <person name="Ichikawa N."/>
            <person name="Sato H."/>
            <person name="Tonouchi N."/>
        </authorList>
    </citation>
    <scope>NUCLEOTIDE SEQUENCE</scope>
    <source>
        <strain evidence="3">NBRC 14622</strain>
    </source>
</reference>
<dbReference type="InterPro" id="IPR050248">
    <property type="entry name" value="Polysacc_deacetylase_ArnD"/>
</dbReference>
<dbReference type="InterPro" id="IPR011330">
    <property type="entry name" value="Glyco_hydro/deAcase_b/a-brl"/>
</dbReference>
<dbReference type="PANTHER" id="PTHR10587:SF134">
    <property type="entry name" value="SECRETED PROTEIN"/>
    <property type="match status" value="1"/>
</dbReference>
<dbReference type="PROSITE" id="PS51677">
    <property type="entry name" value="NODB"/>
    <property type="match status" value="1"/>
</dbReference>
<dbReference type="GO" id="GO:0005975">
    <property type="term" value="P:carbohydrate metabolic process"/>
    <property type="evidence" value="ECO:0007669"/>
    <property type="project" value="InterPro"/>
</dbReference>
<proteinExistence type="predicted"/>
<feature type="region of interest" description="Disordered" evidence="1">
    <location>
        <begin position="268"/>
        <end position="288"/>
    </location>
</feature>
<comment type="caution">
    <text evidence="3">The sequence shown here is derived from an EMBL/GenBank/DDBJ whole genome shotgun (WGS) entry which is preliminary data.</text>
</comment>
<dbReference type="Pfam" id="PF01522">
    <property type="entry name" value="Polysacc_deac_1"/>
    <property type="match status" value="1"/>
</dbReference>
<name>A0A9W6PR95_9ACTN</name>
<evidence type="ECO:0000256" key="1">
    <source>
        <dbReference type="SAM" id="MobiDB-lite"/>
    </source>
</evidence>
<dbReference type="SUPFAM" id="SSF88713">
    <property type="entry name" value="Glycoside hydrolase/deacetylase"/>
    <property type="match status" value="1"/>
</dbReference>
<feature type="domain" description="NodB homology" evidence="2">
    <location>
        <begin position="81"/>
        <end position="260"/>
    </location>
</feature>
<evidence type="ECO:0000313" key="4">
    <source>
        <dbReference type="Proteomes" id="UP001165124"/>
    </source>
</evidence>
<dbReference type="InterPro" id="IPR002509">
    <property type="entry name" value="NODB_dom"/>
</dbReference>
<evidence type="ECO:0000259" key="2">
    <source>
        <dbReference type="PROSITE" id="PS51677"/>
    </source>
</evidence>
<dbReference type="GO" id="GO:0016810">
    <property type="term" value="F:hydrolase activity, acting on carbon-nitrogen (but not peptide) bonds"/>
    <property type="evidence" value="ECO:0007669"/>
    <property type="project" value="InterPro"/>
</dbReference>
<evidence type="ECO:0000313" key="3">
    <source>
        <dbReference type="EMBL" id="GLW63119.1"/>
    </source>
</evidence>
<dbReference type="CDD" id="cd10917">
    <property type="entry name" value="CE4_NodB_like_6s_7s"/>
    <property type="match status" value="1"/>
</dbReference>
<dbReference type="PANTHER" id="PTHR10587">
    <property type="entry name" value="GLYCOSYL TRANSFERASE-RELATED"/>
    <property type="match status" value="1"/>
</dbReference>
<organism evidence="3 4">
    <name type="scientific">Actinomadura rubrobrunea</name>
    <dbReference type="NCBI Taxonomy" id="115335"/>
    <lineage>
        <taxon>Bacteria</taxon>
        <taxon>Bacillati</taxon>
        <taxon>Actinomycetota</taxon>
        <taxon>Actinomycetes</taxon>
        <taxon>Streptosporangiales</taxon>
        <taxon>Thermomonosporaceae</taxon>
        <taxon>Actinomadura</taxon>
    </lineage>
</organism>
<keyword evidence="4" id="KW-1185">Reference proteome</keyword>
<sequence>MRGKLPVAATVAAGVLGVAAGTWPTVRAEAGGPEGPSMRSQLAAVVADQRWPAPKPGSWTPPQPAPDGLPPVIDRIITNDKVVFLTIDDGYEYDPEFVRLVRTRKVPIMTFLTTRYVKGQGQYFWALRNAGSRMENHTVSHPDMRTLSPEAQRKEICDASQTIAQQYGRRPQIFRPPFGSYNRETREAAKQCGIKSLLLWSAEYYNGTTGPGVGYDGFARADGGTGFKPGDIVLMHYRKGLAKQFETILGWIRQQGFRPAAVENYIPRSLGGEAPDAPASTKNSTKKQ</sequence>
<dbReference type="EMBL" id="BSRZ01000002">
    <property type="protein sequence ID" value="GLW63119.1"/>
    <property type="molecule type" value="Genomic_DNA"/>
</dbReference>
<gene>
    <name evidence="3" type="ORF">Arub01_13630</name>
</gene>
<protein>
    <recommendedName>
        <fullName evidence="2">NodB homology domain-containing protein</fullName>
    </recommendedName>
</protein>
<dbReference type="Proteomes" id="UP001165124">
    <property type="component" value="Unassembled WGS sequence"/>
</dbReference>
<accession>A0A9W6PR95</accession>
<dbReference type="RefSeq" id="WP_067915744.1">
    <property type="nucleotide sequence ID" value="NZ_BSRZ01000002.1"/>
</dbReference>